<keyword evidence="8" id="KW-0732">Signal</keyword>
<evidence type="ECO:0000256" key="5">
    <source>
        <dbReference type="ARBA" id="ARBA00022852"/>
    </source>
</evidence>
<name>A0A3B1JBX1_ASTMX</name>
<dbReference type="SUPFAM" id="SSF49562">
    <property type="entry name" value="C2 domain (Calcium/lipid-binding domain, CaLB)"/>
    <property type="match status" value="1"/>
</dbReference>
<dbReference type="Ensembl" id="ENSAMXT00000043124.1">
    <property type="protein sequence ID" value="ENSAMXP00000039733.1"/>
    <property type="gene ID" value="ENSAMXG00000037009.1"/>
</dbReference>
<reference evidence="11" key="4">
    <citation type="submission" date="2025-09" db="UniProtKB">
        <authorList>
            <consortium name="Ensembl"/>
        </authorList>
    </citation>
    <scope>IDENTIFICATION</scope>
</reference>
<keyword evidence="12" id="KW-1185">Reference proteome</keyword>
<evidence type="ECO:0000313" key="12">
    <source>
        <dbReference type="Proteomes" id="UP000018467"/>
    </source>
</evidence>
<evidence type="ECO:0000256" key="7">
    <source>
        <dbReference type="ARBA" id="ARBA00023157"/>
    </source>
</evidence>
<dbReference type="PROSITE" id="PS00279">
    <property type="entry name" value="MACPF_1"/>
    <property type="match status" value="1"/>
</dbReference>
<dbReference type="Pfam" id="PF01823">
    <property type="entry name" value="MACPF"/>
    <property type="match status" value="1"/>
</dbReference>
<dbReference type="Proteomes" id="UP000018467">
    <property type="component" value="Unassembled WGS sequence"/>
</dbReference>
<evidence type="ECO:0000313" key="11">
    <source>
        <dbReference type="Ensembl" id="ENSAMXP00000039733.1"/>
    </source>
</evidence>
<dbReference type="AlphaFoldDB" id="A0A3B1JBX1"/>
<feature type="domain" description="MACPF" evidence="10">
    <location>
        <begin position="33"/>
        <end position="377"/>
    </location>
</feature>
<dbReference type="InParanoid" id="A0A3B1JBX1"/>
<dbReference type="GO" id="GO:0001913">
    <property type="term" value="P:T cell mediated cytotoxicity"/>
    <property type="evidence" value="ECO:0007669"/>
    <property type="project" value="TreeGrafter"/>
</dbReference>
<dbReference type="InterPro" id="IPR000008">
    <property type="entry name" value="C2_dom"/>
</dbReference>
<dbReference type="InterPro" id="IPR020864">
    <property type="entry name" value="MACPF"/>
</dbReference>
<dbReference type="Gene3D" id="2.60.40.150">
    <property type="entry name" value="C2 domain"/>
    <property type="match status" value="1"/>
</dbReference>
<keyword evidence="7" id="KW-1015">Disulfide bond</keyword>
<dbReference type="GO" id="GO:0022829">
    <property type="term" value="F:wide pore channel activity"/>
    <property type="evidence" value="ECO:0007669"/>
    <property type="project" value="TreeGrafter"/>
</dbReference>
<feature type="domain" description="C2" evidence="9">
    <location>
        <begin position="377"/>
        <end position="490"/>
    </location>
</feature>
<evidence type="ECO:0000256" key="3">
    <source>
        <dbReference type="ARBA" id="ARBA00009214"/>
    </source>
</evidence>
<evidence type="ECO:0000256" key="1">
    <source>
        <dbReference type="ARBA" id="ARBA00004370"/>
    </source>
</evidence>
<proteinExistence type="inferred from homology"/>
<organism evidence="11 12">
    <name type="scientific">Astyanax mexicanus</name>
    <name type="common">Blind cave fish</name>
    <name type="synonym">Astyanax fasciatus mexicanus</name>
    <dbReference type="NCBI Taxonomy" id="7994"/>
    <lineage>
        <taxon>Eukaryota</taxon>
        <taxon>Metazoa</taxon>
        <taxon>Chordata</taxon>
        <taxon>Craniata</taxon>
        <taxon>Vertebrata</taxon>
        <taxon>Euteleostomi</taxon>
        <taxon>Actinopterygii</taxon>
        <taxon>Neopterygii</taxon>
        <taxon>Teleostei</taxon>
        <taxon>Ostariophysi</taxon>
        <taxon>Characiformes</taxon>
        <taxon>Characoidei</taxon>
        <taxon>Acestrorhamphidae</taxon>
        <taxon>Acestrorhamphinae</taxon>
        <taxon>Astyanax</taxon>
    </lineage>
</organism>
<dbReference type="GO" id="GO:0016020">
    <property type="term" value="C:membrane"/>
    <property type="evidence" value="ECO:0007669"/>
    <property type="project" value="UniProtKB-SubCell"/>
</dbReference>
<evidence type="ECO:0000256" key="2">
    <source>
        <dbReference type="ARBA" id="ARBA00004613"/>
    </source>
</evidence>
<keyword evidence="5" id="KW-0204">Cytolysis</keyword>
<dbReference type="PROSITE" id="PS50004">
    <property type="entry name" value="C2"/>
    <property type="match status" value="1"/>
</dbReference>
<dbReference type="SMART" id="SM00239">
    <property type="entry name" value="C2"/>
    <property type="match status" value="1"/>
</dbReference>
<sequence>MPPVQLFQKFWLSYCALVLLLLSQGSSGCRTGNLQECLKAPFVPGHNLVGEGFDVVTLQRKGAYVSDVQTFLTPTNSCTLCENPFMGGELQKLPLSVLDWRATNRCNLQISGAVFSSVSSLLESSTSMIENDWKVGLNLKDVGLQLGGSKSEEATFANSRLKVDKTYFSSHQLSCTHYSTRLPNLPSVNPDFHRHLLSLPKNNTVEAKQQYRNFIDTYGTHYIRNANLGGKFKRVTSIRTCLATLNRVLASQVNYCLNRGLKVGLGLADVSILGSNCRRILSNQDSVMNYTEGLMNHLTKVSGGNGWLGEVSLTKNDSQGFNSWLGSLKNNPDVISYSVFPLHQLAEDPDVRRNLQSAITQYIKDNGQLKKSPPWCFWNKPNLSLNCCPFKSQRGLLSVTVIRAWGLKGDLVGKTEGYVKVRYERHFRQTHWIRSNDPTWNQTYHLGNVYSGSRLRLEVWDKDVRYDDLLGGCSVSVTSGEHRHVCGLNNGRFEFSYKLSCDQYLTGPSCNAYIPKP</sequence>
<dbReference type="InterPro" id="IPR035892">
    <property type="entry name" value="C2_domain_sf"/>
</dbReference>
<reference evidence="11" key="3">
    <citation type="submission" date="2025-08" db="UniProtKB">
        <authorList>
            <consortium name="Ensembl"/>
        </authorList>
    </citation>
    <scope>IDENTIFICATION</scope>
</reference>
<dbReference type="InterPro" id="IPR020863">
    <property type="entry name" value="MACPF_CS"/>
</dbReference>
<dbReference type="PANTHER" id="PTHR46096:SF1">
    <property type="entry name" value="PERFORIN 1.5"/>
    <property type="match status" value="1"/>
</dbReference>
<dbReference type="PROSITE" id="PS51412">
    <property type="entry name" value="MACPF_2"/>
    <property type="match status" value="1"/>
</dbReference>
<dbReference type="GO" id="GO:0051607">
    <property type="term" value="P:defense response to virus"/>
    <property type="evidence" value="ECO:0007669"/>
    <property type="project" value="TreeGrafter"/>
</dbReference>
<evidence type="ECO:0000256" key="8">
    <source>
        <dbReference type="SAM" id="SignalP"/>
    </source>
</evidence>
<dbReference type="SMART" id="SM00457">
    <property type="entry name" value="MACPF"/>
    <property type="match status" value="1"/>
</dbReference>
<dbReference type="GO" id="GO:0001771">
    <property type="term" value="P:immunological synapse formation"/>
    <property type="evidence" value="ECO:0007669"/>
    <property type="project" value="TreeGrafter"/>
</dbReference>
<dbReference type="PANTHER" id="PTHR46096">
    <property type="entry name" value="PERFORIN-1"/>
    <property type="match status" value="1"/>
</dbReference>
<comment type="subcellular location">
    <subcellularLocation>
        <location evidence="1">Membrane</location>
    </subcellularLocation>
    <subcellularLocation>
        <location evidence="2">Secreted</location>
    </subcellularLocation>
</comment>
<evidence type="ECO:0000259" key="9">
    <source>
        <dbReference type="PROSITE" id="PS50004"/>
    </source>
</evidence>
<dbReference type="Pfam" id="PF00168">
    <property type="entry name" value="C2"/>
    <property type="match status" value="1"/>
</dbReference>
<evidence type="ECO:0000259" key="10">
    <source>
        <dbReference type="PROSITE" id="PS51412"/>
    </source>
</evidence>
<evidence type="ECO:0000256" key="4">
    <source>
        <dbReference type="ARBA" id="ARBA00022525"/>
    </source>
</evidence>
<keyword evidence="4" id="KW-0964">Secreted</keyword>
<reference evidence="12" key="2">
    <citation type="journal article" date="2014" name="Nat. Commun.">
        <title>The cavefish genome reveals candidate genes for eye loss.</title>
        <authorList>
            <person name="McGaugh S.E."/>
            <person name="Gross J.B."/>
            <person name="Aken B."/>
            <person name="Blin M."/>
            <person name="Borowsky R."/>
            <person name="Chalopin D."/>
            <person name="Hinaux H."/>
            <person name="Jeffery W.R."/>
            <person name="Keene A."/>
            <person name="Ma L."/>
            <person name="Minx P."/>
            <person name="Murphy D."/>
            <person name="O'Quin K.E."/>
            <person name="Retaux S."/>
            <person name="Rohner N."/>
            <person name="Searle S.M."/>
            <person name="Stahl B.A."/>
            <person name="Tabin C."/>
            <person name="Volff J.N."/>
            <person name="Yoshizawa M."/>
            <person name="Warren W.C."/>
        </authorList>
    </citation>
    <scope>NUCLEOTIDE SEQUENCE [LARGE SCALE GENOMIC DNA]</scope>
    <source>
        <strain evidence="12">female</strain>
    </source>
</reference>
<dbReference type="GO" id="GO:0005576">
    <property type="term" value="C:extracellular region"/>
    <property type="evidence" value="ECO:0007669"/>
    <property type="project" value="UniProtKB-SubCell"/>
</dbReference>
<dbReference type="GO" id="GO:0031640">
    <property type="term" value="P:killing of cells of another organism"/>
    <property type="evidence" value="ECO:0007669"/>
    <property type="project" value="UniProtKB-KW"/>
</dbReference>
<feature type="chain" id="PRO_5017377405" evidence="8">
    <location>
        <begin position="29"/>
        <end position="517"/>
    </location>
</feature>
<reference evidence="12" key="1">
    <citation type="submission" date="2013-03" db="EMBL/GenBank/DDBJ databases">
        <authorList>
            <person name="Jeffery W."/>
            <person name="Warren W."/>
            <person name="Wilson R.K."/>
        </authorList>
    </citation>
    <scope>NUCLEOTIDE SEQUENCE</scope>
    <source>
        <strain evidence="12">female</strain>
    </source>
</reference>
<keyword evidence="6" id="KW-0472">Membrane</keyword>
<comment type="similarity">
    <text evidence="3">Belongs to the complement C6/C7/C8/C9 family.</text>
</comment>
<dbReference type="InterPro" id="IPR052784">
    <property type="entry name" value="Perforin-1_pore-forming"/>
</dbReference>
<accession>A0A3B1JBX1</accession>
<feature type="signal peptide" evidence="8">
    <location>
        <begin position="1"/>
        <end position="28"/>
    </location>
</feature>
<evidence type="ECO:0000256" key="6">
    <source>
        <dbReference type="ARBA" id="ARBA00023136"/>
    </source>
</evidence>
<dbReference type="GeneTree" id="ENSGT00530000063725"/>
<protein>
    <submittedName>
        <fullName evidence="11">Perforin-1-like</fullName>
    </submittedName>
</protein>